<dbReference type="Pfam" id="PF09025">
    <property type="entry name" value="T3SS_needle_reg"/>
    <property type="match status" value="1"/>
</dbReference>
<dbReference type="InterPro" id="IPR041814">
    <property type="entry name" value="YopR_core"/>
</dbReference>
<feature type="compositionally biased region" description="Polar residues" evidence="1">
    <location>
        <begin position="40"/>
        <end position="56"/>
    </location>
</feature>
<accession>A0AB35N5J9</accession>
<gene>
    <name evidence="2" type="ORF">Q8W42_24375</name>
</gene>
<dbReference type="GO" id="GO:0030254">
    <property type="term" value="P:protein secretion by the type III secretion system"/>
    <property type="evidence" value="ECO:0007669"/>
    <property type="project" value="InterPro"/>
</dbReference>
<evidence type="ECO:0000256" key="1">
    <source>
        <dbReference type="SAM" id="MobiDB-lite"/>
    </source>
</evidence>
<feature type="region of interest" description="Disordered" evidence="1">
    <location>
        <begin position="1"/>
        <end position="56"/>
    </location>
</feature>
<dbReference type="GO" id="GO:0030257">
    <property type="term" value="C:type III protein secretion system complex"/>
    <property type="evidence" value="ECO:0007669"/>
    <property type="project" value="InterPro"/>
</dbReference>
<dbReference type="NCBIfam" id="TIGR02509">
    <property type="entry name" value="type_III_yopR"/>
    <property type="match status" value="1"/>
</dbReference>
<dbReference type="AlphaFoldDB" id="A0AB35N5J9"/>
<sequence length="210" mass="23718">MKVENHRFNNALNPVQQPPRVDTSDANKMNRLMGDKPSDKSISLPQKNTDNVTQAKARTTTIREWYETLKRSGNFSAAALSSTLKDAFISPSEKKVALWYAFSQEKSAKDTEKASPELFALLERELLGSFSGRLLAAPPKDNQELKALLSEQFPLGSQKEQVLWHCWAELKDIPDKAPVLDLVRKELSFVIQKNAMVKNMLTYSHKLDLS</sequence>
<proteinExistence type="predicted"/>
<name>A0AB35N5J9_VIBSP</name>
<evidence type="ECO:0000313" key="3">
    <source>
        <dbReference type="Proteomes" id="UP001177935"/>
    </source>
</evidence>
<dbReference type="SUPFAM" id="SSF140591">
    <property type="entry name" value="Type III secretion system domain"/>
    <property type="match status" value="1"/>
</dbReference>
<protein>
    <submittedName>
        <fullName evidence="2">YopR family T3SS polymerization control protein</fullName>
    </submittedName>
</protein>
<dbReference type="RefSeq" id="WP_305373712.1">
    <property type="nucleotide sequence ID" value="NZ_JAUYVL010000026.1"/>
</dbReference>
<dbReference type="EMBL" id="JAUYVL010000026">
    <property type="protein sequence ID" value="MDP2503834.1"/>
    <property type="molecule type" value="Genomic_DNA"/>
</dbReference>
<reference evidence="2" key="1">
    <citation type="submission" date="2023-07" db="EMBL/GenBank/DDBJ databases">
        <title>Genome content predicts the carbon catabolic preferences of heterotrophic bacteria.</title>
        <authorList>
            <person name="Gralka M."/>
        </authorList>
    </citation>
    <scope>NUCLEOTIDE SEQUENCE</scope>
    <source>
        <strain evidence="2">6E02</strain>
    </source>
</reference>
<dbReference type="Proteomes" id="UP001177935">
    <property type="component" value="Unassembled WGS sequence"/>
</dbReference>
<evidence type="ECO:0000313" key="2">
    <source>
        <dbReference type="EMBL" id="MDP2503834.1"/>
    </source>
</evidence>
<dbReference type="InterPro" id="IPR013349">
    <property type="entry name" value="T3SS_YopR"/>
</dbReference>
<organism evidence="2 3">
    <name type="scientific">Vibrio splendidus</name>
    <dbReference type="NCBI Taxonomy" id="29497"/>
    <lineage>
        <taxon>Bacteria</taxon>
        <taxon>Pseudomonadati</taxon>
        <taxon>Pseudomonadota</taxon>
        <taxon>Gammaproteobacteria</taxon>
        <taxon>Vibrionales</taxon>
        <taxon>Vibrionaceae</taxon>
        <taxon>Vibrio</taxon>
    </lineage>
</organism>
<dbReference type="Gene3D" id="1.10.10.1000">
    <property type="entry name" value="Type III secretion system virulence factor YopR, core domain"/>
    <property type="match status" value="1"/>
</dbReference>
<comment type="caution">
    <text evidence="2">The sequence shown here is derived from an EMBL/GenBank/DDBJ whole genome shotgun (WGS) entry which is preliminary data.</text>
</comment>